<dbReference type="Proteomes" id="UP000314294">
    <property type="component" value="Unassembled WGS sequence"/>
</dbReference>
<sequence>MKLPPGMCLNITCRGFVVDNYAAGLFMAVAHGLGSDMGIAIELESIVMLQIPSAERHKGRGRGVRIIPVTHKSSGPGVVPEEESRYANTSVNNEQHCTRHTLHTSEGLWQSLLWRQLCCVENCLLMSERPVSVGGREDAADEDFTGSLPNSTLLTGDTLEDLNEGREERSERRSLRAFDFWCGKVTLGAGASLGSPKGTTHAITSTRRAKGGMAKRR</sequence>
<feature type="compositionally biased region" description="Basic residues" evidence="1">
    <location>
        <begin position="207"/>
        <end position="217"/>
    </location>
</feature>
<feature type="region of interest" description="Disordered" evidence="1">
    <location>
        <begin position="193"/>
        <end position="217"/>
    </location>
</feature>
<accession>A0A4Z2I113</accession>
<dbReference type="EMBL" id="SRLO01000152">
    <property type="protein sequence ID" value="TNN71265.1"/>
    <property type="molecule type" value="Genomic_DNA"/>
</dbReference>
<keyword evidence="3" id="KW-1185">Reference proteome</keyword>
<proteinExistence type="predicted"/>
<evidence type="ECO:0000313" key="2">
    <source>
        <dbReference type="EMBL" id="TNN71265.1"/>
    </source>
</evidence>
<comment type="caution">
    <text evidence="2">The sequence shown here is derived from an EMBL/GenBank/DDBJ whole genome shotgun (WGS) entry which is preliminary data.</text>
</comment>
<feature type="region of interest" description="Disordered" evidence="1">
    <location>
        <begin position="134"/>
        <end position="170"/>
    </location>
</feature>
<dbReference type="AlphaFoldDB" id="A0A4Z2I113"/>
<evidence type="ECO:0000256" key="1">
    <source>
        <dbReference type="SAM" id="MobiDB-lite"/>
    </source>
</evidence>
<organism evidence="2 3">
    <name type="scientific">Liparis tanakae</name>
    <name type="common">Tanaka's snailfish</name>
    <dbReference type="NCBI Taxonomy" id="230148"/>
    <lineage>
        <taxon>Eukaryota</taxon>
        <taxon>Metazoa</taxon>
        <taxon>Chordata</taxon>
        <taxon>Craniata</taxon>
        <taxon>Vertebrata</taxon>
        <taxon>Euteleostomi</taxon>
        <taxon>Actinopterygii</taxon>
        <taxon>Neopterygii</taxon>
        <taxon>Teleostei</taxon>
        <taxon>Neoteleostei</taxon>
        <taxon>Acanthomorphata</taxon>
        <taxon>Eupercaria</taxon>
        <taxon>Perciformes</taxon>
        <taxon>Cottioidei</taxon>
        <taxon>Cottales</taxon>
        <taxon>Liparidae</taxon>
        <taxon>Liparis</taxon>
    </lineage>
</organism>
<gene>
    <name evidence="2" type="ORF">EYF80_018467</name>
</gene>
<protein>
    <submittedName>
        <fullName evidence="2">Uncharacterized protein</fullName>
    </submittedName>
</protein>
<reference evidence="2 3" key="1">
    <citation type="submission" date="2019-03" db="EMBL/GenBank/DDBJ databases">
        <title>First draft genome of Liparis tanakae, snailfish: a comprehensive survey of snailfish specific genes.</title>
        <authorList>
            <person name="Kim W."/>
            <person name="Song I."/>
            <person name="Jeong J.-H."/>
            <person name="Kim D."/>
            <person name="Kim S."/>
            <person name="Ryu S."/>
            <person name="Song J.Y."/>
            <person name="Lee S.K."/>
        </authorList>
    </citation>
    <scope>NUCLEOTIDE SEQUENCE [LARGE SCALE GENOMIC DNA]</scope>
    <source>
        <tissue evidence="2">Muscle</tissue>
    </source>
</reference>
<evidence type="ECO:0000313" key="3">
    <source>
        <dbReference type="Proteomes" id="UP000314294"/>
    </source>
</evidence>
<feature type="compositionally biased region" description="Polar residues" evidence="1">
    <location>
        <begin position="197"/>
        <end position="206"/>
    </location>
</feature>
<name>A0A4Z2I113_9TELE</name>